<name>A0A248ZZX6_MANHA</name>
<protein>
    <submittedName>
        <fullName evidence="4">Uncharacterized protein</fullName>
    </submittedName>
</protein>
<evidence type="ECO:0000313" key="2">
    <source>
        <dbReference type="EMBL" id="STY67496.1"/>
    </source>
</evidence>
<gene>
    <name evidence="4" type="ORF">FEA53_12715</name>
    <name evidence="3" type="ORF">FEB89_11380</name>
    <name evidence="1" type="ORF">NCTC10638_02629</name>
    <name evidence="2" type="ORF">NCTC9380_02856</name>
</gene>
<dbReference type="EMBL" id="VAJB01000043">
    <property type="protein sequence ID" value="TRB72063.1"/>
    <property type="molecule type" value="Genomic_DNA"/>
</dbReference>
<evidence type="ECO:0000313" key="8">
    <source>
        <dbReference type="Proteomes" id="UP000318394"/>
    </source>
</evidence>
<organism evidence="4 7">
    <name type="scientific">Mannheimia haemolytica</name>
    <name type="common">Pasteurella haemolytica</name>
    <dbReference type="NCBI Taxonomy" id="75985"/>
    <lineage>
        <taxon>Bacteria</taxon>
        <taxon>Pseudomonadati</taxon>
        <taxon>Pseudomonadota</taxon>
        <taxon>Gammaproteobacteria</taxon>
        <taxon>Pasteurellales</taxon>
        <taxon>Pasteurellaceae</taxon>
        <taxon>Mannheimia</taxon>
    </lineage>
</organism>
<proteinExistence type="predicted"/>
<reference evidence="7 8" key="2">
    <citation type="journal article" date="2019" name="Vet. Microbiol.">
        <title>Genetic characterization of susceptible and multi-drug resistant Mannheimia haemolytica isolated from high-risk stocker calves prior to and after antimicrobial metaphylaxis.</title>
        <authorList>
            <person name="Snyder E.R."/>
            <person name="Alvarez-Narvaez S."/>
            <person name="Credille B.C."/>
        </authorList>
    </citation>
    <scope>NUCLEOTIDE SEQUENCE [LARGE SCALE GENOMIC DNA]</scope>
    <source>
        <strain evidence="4 7">UGA-R5-128-1</strain>
        <strain evidence="3 8">UGA-R7-163-1</strain>
    </source>
</reference>
<dbReference type="Proteomes" id="UP000318394">
    <property type="component" value="Unassembled WGS sequence"/>
</dbReference>
<dbReference type="EMBL" id="UGPL01000006">
    <property type="protein sequence ID" value="STY67496.1"/>
    <property type="molecule type" value="Genomic_DNA"/>
</dbReference>
<dbReference type="Proteomes" id="UP000254031">
    <property type="component" value="Unassembled WGS sequence"/>
</dbReference>
<sequence length="114" mass="12766">MSNLSNWSYTAKATLWQAKGKNDDGVLVFSTPQIISCDYGADRKRARFEIGREQAVKNVIWTEFAHAKLGDYVLIGESEQADPILAGAEEIIHIQRFADTFDRNRDDFALITGG</sequence>
<dbReference type="AlphaFoldDB" id="A0A248ZZX6"/>
<evidence type="ECO:0000313" key="7">
    <source>
        <dbReference type="Proteomes" id="UP000315164"/>
    </source>
</evidence>
<dbReference type="RefSeq" id="WP_006251226.1">
    <property type="nucleotide sequence ID" value="NZ_CP017484.1"/>
</dbReference>
<dbReference type="Proteomes" id="UP000315164">
    <property type="component" value="Unassembled WGS sequence"/>
</dbReference>
<evidence type="ECO:0000313" key="5">
    <source>
        <dbReference type="Proteomes" id="UP000254031"/>
    </source>
</evidence>
<dbReference type="Proteomes" id="UP000254802">
    <property type="component" value="Unassembled WGS sequence"/>
</dbReference>
<evidence type="ECO:0000313" key="3">
    <source>
        <dbReference type="EMBL" id="TRB35347.1"/>
    </source>
</evidence>
<dbReference type="EMBL" id="UGPN01000002">
    <property type="protein sequence ID" value="STY61414.1"/>
    <property type="molecule type" value="Genomic_DNA"/>
</dbReference>
<evidence type="ECO:0000313" key="6">
    <source>
        <dbReference type="Proteomes" id="UP000254802"/>
    </source>
</evidence>
<evidence type="ECO:0000313" key="4">
    <source>
        <dbReference type="EMBL" id="TRB72063.1"/>
    </source>
</evidence>
<reference evidence="5 6" key="1">
    <citation type="submission" date="2018-06" db="EMBL/GenBank/DDBJ databases">
        <authorList>
            <consortium name="Pathogen Informatics"/>
            <person name="Doyle S."/>
        </authorList>
    </citation>
    <scope>NUCLEOTIDE SEQUENCE [LARGE SCALE GENOMIC DNA]</scope>
    <source>
        <strain evidence="1 6">NCTC10638</strain>
        <strain evidence="2 5">NCTC9380</strain>
    </source>
</reference>
<keyword evidence="8" id="KW-1185">Reference proteome</keyword>
<dbReference type="GeneID" id="67369133"/>
<accession>A0A248ZZX6</accession>
<dbReference type="EMBL" id="VAJI01000031">
    <property type="protein sequence ID" value="TRB35347.1"/>
    <property type="molecule type" value="Genomic_DNA"/>
</dbReference>
<dbReference type="OrthoDB" id="6434044at2"/>
<evidence type="ECO:0000313" key="1">
    <source>
        <dbReference type="EMBL" id="STY61414.1"/>
    </source>
</evidence>